<keyword evidence="2" id="KW-1185">Reference proteome</keyword>
<dbReference type="OrthoDB" id="2084209at2"/>
<sequence>MKQFDCSIMIRVEPRDVNFVNQIMEGYEYLGVVSTINRAEGILVVRVTPDTVNDVRRILSTLPINVKDVKDVKDIK</sequence>
<accession>A0A348APA2</accession>
<dbReference type="Proteomes" id="UP000276437">
    <property type="component" value="Chromosome"/>
</dbReference>
<dbReference type="AlphaFoldDB" id="A0A348APA2"/>
<gene>
    <name evidence="1" type="ORF">MAMMFC1_03608</name>
</gene>
<evidence type="ECO:0000313" key="2">
    <source>
        <dbReference type="Proteomes" id="UP000276437"/>
    </source>
</evidence>
<reference evidence="1 2" key="1">
    <citation type="journal article" date="2018" name="Int. J. Syst. Evol. Microbiol.">
        <title>Methylomusa anaerophila gen. nov., sp. nov., an anaerobic methanol-utilizing bacterium isolated from a microbial fuel cell.</title>
        <authorList>
            <person name="Amano N."/>
            <person name="Yamamuro A."/>
            <person name="Miyahara M."/>
            <person name="Kouzuma A."/>
            <person name="Abe T."/>
            <person name="Watanabe K."/>
        </authorList>
    </citation>
    <scope>NUCLEOTIDE SEQUENCE [LARGE SCALE GENOMIC DNA]</scope>
    <source>
        <strain evidence="1 2">MMFC1</strain>
    </source>
</reference>
<dbReference type="KEGG" id="mana:MAMMFC1_03608"/>
<proteinExistence type="predicted"/>
<dbReference type="RefSeq" id="WP_126309797.1">
    <property type="nucleotide sequence ID" value="NZ_AP018449.1"/>
</dbReference>
<dbReference type="EMBL" id="AP018449">
    <property type="protein sequence ID" value="BBB92900.1"/>
    <property type="molecule type" value="Genomic_DNA"/>
</dbReference>
<evidence type="ECO:0000313" key="1">
    <source>
        <dbReference type="EMBL" id="BBB92900.1"/>
    </source>
</evidence>
<name>A0A348APA2_9FIRM</name>
<dbReference type="Pfam" id="PF16256">
    <property type="entry name" value="DUF4911"/>
    <property type="match status" value="1"/>
</dbReference>
<evidence type="ECO:0008006" key="3">
    <source>
        <dbReference type="Google" id="ProtNLM"/>
    </source>
</evidence>
<dbReference type="InterPro" id="IPR032587">
    <property type="entry name" value="DUF4911"/>
</dbReference>
<protein>
    <recommendedName>
        <fullName evidence="3">DUF4911 domain-containing protein</fullName>
    </recommendedName>
</protein>
<organism evidence="1 2">
    <name type="scientific">Methylomusa anaerophila</name>
    <dbReference type="NCBI Taxonomy" id="1930071"/>
    <lineage>
        <taxon>Bacteria</taxon>
        <taxon>Bacillati</taxon>
        <taxon>Bacillota</taxon>
        <taxon>Negativicutes</taxon>
        <taxon>Selenomonadales</taxon>
        <taxon>Sporomusaceae</taxon>
        <taxon>Methylomusa</taxon>
    </lineage>
</organism>